<proteinExistence type="inferred from homology"/>
<evidence type="ECO:0000313" key="10">
    <source>
        <dbReference type="Proteomes" id="UP000030753"/>
    </source>
</evidence>
<keyword evidence="3 7" id="KW-0479">Metal-binding</keyword>
<dbReference type="HOGENOM" id="CLU_001805_1_2_1"/>
<keyword evidence="2 7" id="KW-0645">Protease</keyword>
<protein>
    <recommendedName>
        <fullName evidence="8">Peptidase M3A/M3B catalytic domain-containing protein</fullName>
    </recommendedName>
</protein>
<dbReference type="GO" id="GO:0046872">
    <property type="term" value="F:metal ion binding"/>
    <property type="evidence" value="ECO:0007669"/>
    <property type="project" value="UniProtKB-UniRule"/>
</dbReference>
<accession>W9IX41</accession>
<comment type="cofactor">
    <cofactor evidence="7">
        <name>Zn(2+)</name>
        <dbReference type="ChEBI" id="CHEBI:29105"/>
    </cofactor>
    <text evidence="7">Binds 1 zinc ion.</text>
</comment>
<reference evidence="9 10" key="1">
    <citation type="submission" date="2011-06" db="EMBL/GenBank/DDBJ databases">
        <title>The Genome Sequence of Fusarium oxysporum FOSC 3-a.</title>
        <authorList>
            <consortium name="The Broad Institute Genome Sequencing Platform"/>
            <person name="Ma L.-J."/>
            <person name="Gale L.R."/>
            <person name="Schwartz D.C."/>
            <person name="Zhou S."/>
            <person name="Corby-Kistler H."/>
            <person name="Young S.K."/>
            <person name="Zeng Q."/>
            <person name="Gargeya S."/>
            <person name="Fitzgerald M."/>
            <person name="Haas B."/>
            <person name="Abouelleil A."/>
            <person name="Alvarado L."/>
            <person name="Arachchi H.M."/>
            <person name="Berlin A."/>
            <person name="Brown A."/>
            <person name="Chapman S.B."/>
            <person name="Chen Z."/>
            <person name="Dunbar C."/>
            <person name="Freedman E."/>
            <person name="Gearin G."/>
            <person name="Gellesch M."/>
            <person name="Goldberg J."/>
            <person name="Griggs A."/>
            <person name="Gujja S."/>
            <person name="Heiman D."/>
            <person name="Howarth C."/>
            <person name="Larson L."/>
            <person name="Lui A."/>
            <person name="MacDonald P.J.P."/>
            <person name="Mehta T."/>
            <person name="Montmayeur A."/>
            <person name="Murphy C."/>
            <person name="Neiman D."/>
            <person name="Pearson M."/>
            <person name="Priest M."/>
            <person name="Roberts A."/>
            <person name="Saif S."/>
            <person name="Shea T."/>
            <person name="Shenoy N."/>
            <person name="Sisk P."/>
            <person name="Stolte C."/>
            <person name="Sykes S."/>
            <person name="Wortman J."/>
            <person name="Nusbaum C."/>
            <person name="Birren B."/>
        </authorList>
    </citation>
    <scope>NUCLEOTIDE SEQUENCE [LARGE SCALE GENOMIC DNA]</scope>
    <source>
        <strain evidence="10">FOSC 3-a</strain>
    </source>
</reference>
<keyword evidence="6 7" id="KW-0482">Metalloprotease</keyword>
<dbReference type="SUPFAM" id="SSF55486">
    <property type="entry name" value="Metalloproteases ('zincins'), catalytic domain"/>
    <property type="match status" value="1"/>
</dbReference>
<evidence type="ECO:0000313" key="9">
    <source>
        <dbReference type="EMBL" id="EWY97091.1"/>
    </source>
</evidence>
<evidence type="ECO:0000256" key="6">
    <source>
        <dbReference type="ARBA" id="ARBA00023049"/>
    </source>
</evidence>
<dbReference type="Pfam" id="PF01432">
    <property type="entry name" value="Peptidase_M3"/>
    <property type="match status" value="1"/>
</dbReference>
<evidence type="ECO:0000256" key="1">
    <source>
        <dbReference type="ARBA" id="ARBA00006040"/>
    </source>
</evidence>
<dbReference type="Gene3D" id="3.40.390.10">
    <property type="entry name" value="Collagenase (Catalytic Domain)"/>
    <property type="match status" value="1"/>
</dbReference>
<dbReference type="GO" id="GO:0004222">
    <property type="term" value="F:metalloendopeptidase activity"/>
    <property type="evidence" value="ECO:0007669"/>
    <property type="project" value="InterPro"/>
</dbReference>
<feature type="domain" description="Peptidase M3A/M3B catalytic" evidence="8">
    <location>
        <begin position="202"/>
        <end position="336"/>
    </location>
</feature>
<dbReference type="OrthoDB" id="534666at2759"/>
<dbReference type="InterPro" id="IPR024077">
    <property type="entry name" value="Neurolysin/TOP_dom2"/>
</dbReference>
<evidence type="ECO:0000256" key="2">
    <source>
        <dbReference type="ARBA" id="ARBA00022670"/>
    </source>
</evidence>
<evidence type="ECO:0000256" key="4">
    <source>
        <dbReference type="ARBA" id="ARBA00022801"/>
    </source>
</evidence>
<dbReference type="PANTHER" id="PTHR11804">
    <property type="entry name" value="PROTEASE M3 THIMET OLIGOPEPTIDASE-RELATED"/>
    <property type="match status" value="1"/>
</dbReference>
<dbReference type="Gene3D" id="1.10.1370.10">
    <property type="entry name" value="Neurolysin, domain 3"/>
    <property type="match status" value="1"/>
</dbReference>
<evidence type="ECO:0000259" key="8">
    <source>
        <dbReference type="Pfam" id="PF01432"/>
    </source>
</evidence>
<name>W9IX41_FUSOX</name>
<organism evidence="9 10">
    <name type="scientific">Fusarium oxysporum NRRL 32931</name>
    <dbReference type="NCBI Taxonomy" id="660029"/>
    <lineage>
        <taxon>Eukaryota</taxon>
        <taxon>Fungi</taxon>
        <taxon>Dikarya</taxon>
        <taxon>Ascomycota</taxon>
        <taxon>Pezizomycotina</taxon>
        <taxon>Sordariomycetes</taxon>
        <taxon>Hypocreomycetidae</taxon>
        <taxon>Hypocreales</taxon>
        <taxon>Nectriaceae</taxon>
        <taxon>Fusarium</taxon>
        <taxon>Fusarium oxysporum species complex</taxon>
    </lineage>
</organism>
<dbReference type="InterPro" id="IPR001567">
    <property type="entry name" value="Pept_M3A_M3B_dom"/>
</dbReference>
<dbReference type="PANTHER" id="PTHR11804:SF84">
    <property type="entry name" value="SACCHAROLYSIN"/>
    <property type="match status" value="1"/>
</dbReference>
<sequence>MDYSSLPPPLPRLIPADQILPIMKRIVGQHQTVRENIIERVDVQKANFDNVIQPLIDIDNETQGDIAIIAMFRYSSPEPASRQASEEACALINEGQAAFTARPDFWPLLKAVKESCQEISLHFEARKYLNKLFLEFKQFVHGTLQPRIREDTGGLWFSLDVLAGVQQQDLDRFGKDPEKHDMRFVRFSASDFLVIYRNAFKSVTRKRMYVGNANNFSQNAELFKNIVVERDLNARLLGYESHAAYRLEKRLMKTPAQVERLLADLHDRLLARGQQDINLLLDLKKKESRAHAKSNEDDVEGIYLWDYWYYARLAEQHLHVDPEQVAGYFPLQHVRNNVGDVF</sequence>
<dbReference type="AlphaFoldDB" id="W9IX41"/>
<dbReference type="InterPro" id="IPR024079">
    <property type="entry name" value="MetalloPept_cat_dom_sf"/>
</dbReference>
<dbReference type="GO" id="GO:0005758">
    <property type="term" value="C:mitochondrial intermembrane space"/>
    <property type="evidence" value="ECO:0007669"/>
    <property type="project" value="TreeGrafter"/>
</dbReference>
<dbReference type="EMBL" id="JH717841">
    <property type="protein sequence ID" value="EWY97091.1"/>
    <property type="molecule type" value="Genomic_DNA"/>
</dbReference>
<keyword evidence="4 7" id="KW-0378">Hydrolase</keyword>
<keyword evidence="5 7" id="KW-0862">Zinc</keyword>
<evidence type="ECO:0000256" key="5">
    <source>
        <dbReference type="ARBA" id="ARBA00022833"/>
    </source>
</evidence>
<dbReference type="InterPro" id="IPR045090">
    <property type="entry name" value="Pept_M3A_M3B"/>
</dbReference>
<dbReference type="GO" id="GO:0006518">
    <property type="term" value="P:peptide metabolic process"/>
    <property type="evidence" value="ECO:0007669"/>
    <property type="project" value="TreeGrafter"/>
</dbReference>
<gene>
    <name evidence="9" type="ORF">FOYG_05573</name>
</gene>
<comment type="similarity">
    <text evidence="1 7">Belongs to the peptidase M3 family.</text>
</comment>
<dbReference type="GO" id="GO:0006508">
    <property type="term" value="P:proteolysis"/>
    <property type="evidence" value="ECO:0007669"/>
    <property type="project" value="UniProtKB-KW"/>
</dbReference>
<evidence type="ECO:0000256" key="7">
    <source>
        <dbReference type="RuleBase" id="RU003435"/>
    </source>
</evidence>
<evidence type="ECO:0000256" key="3">
    <source>
        <dbReference type="ARBA" id="ARBA00022723"/>
    </source>
</evidence>
<dbReference type="Proteomes" id="UP000030753">
    <property type="component" value="Unassembled WGS sequence"/>
</dbReference>